<dbReference type="EMBL" id="JAVRRD010000011">
    <property type="protein sequence ID" value="KAK5053840.1"/>
    <property type="molecule type" value="Genomic_DNA"/>
</dbReference>
<dbReference type="PRINTS" id="PR00420">
    <property type="entry name" value="RNGMNOXGNASE"/>
</dbReference>
<dbReference type="Proteomes" id="UP001358417">
    <property type="component" value="Unassembled WGS sequence"/>
</dbReference>
<feature type="domain" description="FAD-binding" evidence="6">
    <location>
        <begin position="295"/>
        <end position="388"/>
    </location>
</feature>
<evidence type="ECO:0000256" key="1">
    <source>
        <dbReference type="ARBA" id="ARBA00001974"/>
    </source>
</evidence>
<organism evidence="7 8">
    <name type="scientific">Exophiala bonariae</name>
    <dbReference type="NCBI Taxonomy" id="1690606"/>
    <lineage>
        <taxon>Eukaryota</taxon>
        <taxon>Fungi</taxon>
        <taxon>Dikarya</taxon>
        <taxon>Ascomycota</taxon>
        <taxon>Pezizomycotina</taxon>
        <taxon>Eurotiomycetes</taxon>
        <taxon>Chaetothyriomycetidae</taxon>
        <taxon>Chaetothyriales</taxon>
        <taxon>Herpotrichiellaceae</taxon>
        <taxon>Exophiala</taxon>
    </lineage>
</organism>
<dbReference type="SUPFAM" id="SSF51905">
    <property type="entry name" value="FAD/NAD(P)-binding domain"/>
    <property type="match status" value="1"/>
</dbReference>
<dbReference type="InterPro" id="IPR002938">
    <property type="entry name" value="FAD-bd"/>
</dbReference>
<feature type="domain" description="FAD-binding" evidence="6">
    <location>
        <begin position="5"/>
        <end position="180"/>
    </location>
</feature>
<reference evidence="7 8" key="1">
    <citation type="submission" date="2023-08" db="EMBL/GenBank/DDBJ databases">
        <title>Black Yeasts Isolated from many extreme environments.</title>
        <authorList>
            <person name="Coleine C."/>
            <person name="Stajich J.E."/>
            <person name="Selbmann L."/>
        </authorList>
    </citation>
    <scope>NUCLEOTIDE SEQUENCE [LARGE SCALE GENOMIC DNA]</scope>
    <source>
        <strain evidence="7 8">CCFEE 5792</strain>
    </source>
</reference>
<protein>
    <recommendedName>
        <fullName evidence="6">FAD-binding domain-containing protein</fullName>
    </recommendedName>
</protein>
<gene>
    <name evidence="7" type="ORF">LTR84_001802</name>
</gene>
<dbReference type="Pfam" id="PF01494">
    <property type="entry name" value="FAD_binding_3"/>
    <property type="match status" value="2"/>
</dbReference>
<evidence type="ECO:0000313" key="7">
    <source>
        <dbReference type="EMBL" id="KAK5053840.1"/>
    </source>
</evidence>
<dbReference type="Gene3D" id="3.50.50.60">
    <property type="entry name" value="FAD/NAD(P)-binding domain"/>
    <property type="match status" value="1"/>
</dbReference>
<dbReference type="PANTHER" id="PTHR47178">
    <property type="entry name" value="MONOOXYGENASE, FAD-BINDING"/>
    <property type="match status" value="1"/>
</dbReference>
<evidence type="ECO:0000256" key="4">
    <source>
        <dbReference type="ARBA" id="ARBA00023002"/>
    </source>
</evidence>
<dbReference type="AlphaFoldDB" id="A0AAV9NCJ4"/>
<keyword evidence="3" id="KW-0274">FAD</keyword>
<comment type="cofactor">
    <cofactor evidence="1">
        <name>FAD</name>
        <dbReference type="ChEBI" id="CHEBI:57692"/>
    </cofactor>
</comment>
<keyword evidence="2" id="KW-0285">Flavoprotein</keyword>
<evidence type="ECO:0000256" key="3">
    <source>
        <dbReference type="ARBA" id="ARBA00022827"/>
    </source>
</evidence>
<dbReference type="GO" id="GO:0071949">
    <property type="term" value="F:FAD binding"/>
    <property type="evidence" value="ECO:0007669"/>
    <property type="project" value="InterPro"/>
</dbReference>
<dbReference type="RefSeq" id="XP_064706965.1">
    <property type="nucleotide sequence ID" value="XM_064845420.1"/>
</dbReference>
<evidence type="ECO:0000313" key="8">
    <source>
        <dbReference type="Proteomes" id="UP001358417"/>
    </source>
</evidence>
<keyword evidence="5" id="KW-0503">Monooxygenase</keyword>
<dbReference type="PANTHER" id="PTHR47178:SF6">
    <property type="entry name" value="FAD-BINDING DOMAIN-CONTAINING PROTEIN"/>
    <property type="match status" value="1"/>
</dbReference>
<name>A0AAV9NCJ4_9EURO</name>
<evidence type="ECO:0000259" key="6">
    <source>
        <dbReference type="Pfam" id="PF01494"/>
    </source>
</evidence>
<proteinExistence type="predicted"/>
<keyword evidence="8" id="KW-1185">Reference proteome</keyword>
<comment type="caution">
    <text evidence="7">The sequence shown here is derived from an EMBL/GenBank/DDBJ whole genome shotgun (WGS) entry which is preliminary data.</text>
</comment>
<accession>A0AAV9NCJ4</accession>
<dbReference type="GeneID" id="89970018"/>
<dbReference type="InterPro" id="IPR036188">
    <property type="entry name" value="FAD/NAD-bd_sf"/>
</dbReference>
<sequence>MAPFKVIIIGSGLAGNLLANGLINNNVDVEVYERLARDAKREGYQIRLGENALIGLRACLTPERKQAIITKFGRSNGKFAAAPIMYNGNFEQTLDLNRFPNYEKSAAISRKILRDLLAEPVDEAGRLFYGKGIKDYSVINAGADNEKVRVRFEDNSTSDCDILIAADGAHSKINGLIGLDNLITLTSHMSFLAKSDLPTESYLRGDKVFWRAPIGVLWGKRAMYYCAYLPDQVRLNADTADSGDAKQLPQYDQSISSCFFAYAAPVGEVPDDIKGWSTEQQWKWIERDMGAHWCTKYHRTTSQEIAQLLHGAELYIYQGRVSQRPSAKWRQNVQNESIPERGHPRVLLIGDSIHAMMPSLGMGGNQAMRDTATLLPILVQLNEKAKSGIVGRTDVETACREYEKEMMPRAFGWVDRSGGTTAFSEDPSTWTGWLKLKWIGVLLDIAYNVQRLTSLFYTPVYTGDAPEFQG</sequence>
<evidence type="ECO:0000256" key="5">
    <source>
        <dbReference type="ARBA" id="ARBA00023033"/>
    </source>
</evidence>
<dbReference type="GO" id="GO:0004497">
    <property type="term" value="F:monooxygenase activity"/>
    <property type="evidence" value="ECO:0007669"/>
    <property type="project" value="UniProtKB-KW"/>
</dbReference>
<keyword evidence="4" id="KW-0560">Oxidoreductase</keyword>
<evidence type="ECO:0000256" key="2">
    <source>
        <dbReference type="ARBA" id="ARBA00022630"/>
    </source>
</evidence>